<sequence>MAVGWLSRLAMRGPATVFPALGMHGEEALYRLAREPGITLVDTPRHATILLVAGGVPPHFHDSLRRVHDQLPAPFAALWYRSEPLLELQQPGSGKMDDLAALPDTIMDTCRRLMAGEQDTASRLLSDTPPHPWQGLGDDGHGGEGMMGGVPYGRPMAMPPTPDLRDGLALDILTFRLGPFFPLWPAGLEAEVTLQGDIVQQFSVLSAPYPRALPRVFLEAQKGPVAIAELERKRIRYHMRAFFHALRLAHLPDLARRALVLAEQCDSQPVEKLSKRFRAFERALARRGFFALYLPQGGTLDSEQSRTLKGFAARAAGVEDDVRQADEGYRRLGFSVLTQQAGDVPARWRQRLMEVEQSLGLIARAQQKGTVTAVTDVVELPHGAGSADGLLESLLPGLEWSEALATLASLDLAEVSPWPCP</sequence>
<dbReference type="SUPFAM" id="SSF56770">
    <property type="entry name" value="HydA/Nqo6-like"/>
    <property type="match status" value="1"/>
</dbReference>
<dbReference type="SUPFAM" id="SSF56762">
    <property type="entry name" value="HydB/Nqo4-like"/>
    <property type="match status" value="1"/>
</dbReference>
<dbReference type="InterPro" id="IPR029014">
    <property type="entry name" value="NiFe-Hase_large"/>
</dbReference>
<evidence type="ECO:0000313" key="2">
    <source>
        <dbReference type="EMBL" id="WNK20845.1"/>
    </source>
</evidence>
<reference evidence="2 3" key="1">
    <citation type="submission" date="2023-03" db="EMBL/GenBank/DDBJ databases">
        <title>Halomonas sp. nov., isolated from Korean tranditional fermented seafood 'Jeotgal'.</title>
        <authorList>
            <person name="Kim B."/>
            <person name="Shin N.-R."/>
        </authorList>
    </citation>
    <scope>NUCLEOTIDE SEQUENCE [LARGE SCALE GENOMIC DNA]</scope>
    <source>
        <strain evidence="2 3">SG2L-4</strain>
    </source>
</reference>
<dbReference type="InterPro" id="IPR001135">
    <property type="entry name" value="NADH_Q_OxRdtase_suD"/>
</dbReference>
<dbReference type="Proteomes" id="UP001301869">
    <property type="component" value="Chromosome"/>
</dbReference>
<keyword evidence="3" id="KW-1185">Reference proteome</keyword>
<gene>
    <name evidence="2" type="ORF">P1P91_03960</name>
</gene>
<dbReference type="EMBL" id="CP119391">
    <property type="protein sequence ID" value="WNK20845.1"/>
    <property type="molecule type" value="Genomic_DNA"/>
</dbReference>
<feature type="domain" description="NADH-quinone oxidoreductase subunit D" evidence="1">
    <location>
        <begin position="271"/>
        <end position="368"/>
    </location>
</feature>
<accession>A0ABY9Z2L1</accession>
<dbReference type="Gene3D" id="1.10.645.10">
    <property type="entry name" value="Cytochrome-c3 Hydrogenase, chain B"/>
    <property type="match status" value="1"/>
</dbReference>
<proteinExistence type="predicted"/>
<evidence type="ECO:0000259" key="1">
    <source>
        <dbReference type="Pfam" id="PF00346"/>
    </source>
</evidence>
<dbReference type="RefSeq" id="WP_311884681.1">
    <property type="nucleotide sequence ID" value="NZ_CP119391.1"/>
</dbReference>
<protein>
    <recommendedName>
        <fullName evidence="1">NADH-quinone oxidoreductase subunit D domain-containing protein</fullName>
    </recommendedName>
</protein>
<dbReference type="Pfam" id="PF00346">
    <property type="entry name" value="Complex1_49kDa"/>
    <property type="match status" value="1"/>
</dbReference>
<organism evidence="2 3">
    <name type="scientific">Halomonas piscis</name>
    <dbReference type="NCBI Taxonomy" id="3031727"/>
    <lineage>
        <taxon>Bacteria</taxon>
        <taxon>Pseudomonadati</taxon>
        <taxon>Pseudomonadota</taxon>
        <taxon>Gammaproteobacteria</taxon>
        <taxon>Oceanospirillales</taxon>
        <taxon>Halomonadaceae</taxon>
        <taxon>Halomonas</taxon>
    </lineage>
</organism>
<evidence type="ECO:0000313" key="3">
    <source>
        <dbReference type="Proteomes" id="UP001301869"/>
    </source>
</evidence>
<name>A0ABY9Z2L1_9GAMM</name>